<proteinExistence type="predicted"/>
<keyword evidence="3" id="KW-1185">Reference proteome</keyword>
<gene>
    <name evidence="2" type="ORF">DL762_007396</name>
</gene>
<dbReference type="Proteomes" id="UP000294003">
    <property type="component" value="Unassembled WGS sequence"/>
</dbReference>
<evidence type="ECO:0000313" key="3">
    <source>
        <dbReference type="Proteomes" id="UP000294003"/>
    </source>
</evidence>
<keyword evidence="1" id="KW-0732">Signal</keyword>
<name>A0ABY0GZP4_9PEZI</name>
<comment type="caution">
    <text evidence="2">The sequence shown here is derived from an EMBL/GenBank/DDBJ whole genome shotgun (WGS) entry which is preliminary data.</text>
</comment>
<sequence>MRLYVALTNIILSVPVLKAAASPAFSQTTLQERQGFDWDKCTRTGPESCTVYMATSDGTTRNEYRIATLYDWGCNVVQVYETDPHNTKIVLKGNLPHYVDLYVDSFYRPNGHLSYYGQDYQRGDGVLQISGDRWRGLQNFVSMPAVGGTGMFYWKLKDG</sequence>
<feature type="signal peptide" evidence="1">
    <location>
        <begin position="1"/>
        <end position="21"/>
    </location>
</feature>
<reference evidence="2 3" key="1">
    <citation type="submission" date="2018-06" db="EMBL/GenBank/DDBJ databases">
        <title>Complete Genomes of Monosporascus.</title>
        <authorList>
            <person name="Robinson A.J."/>
            <person name="Natvig D.O."/>
        </authorList>
    </citation>
    <scope>NUCLEOTIDE SEQUENCE [LARGE SCALE GENOMIC DNA]</scope>
    <source>
        <strain evidence="2 3">CBS 609.92</strain>
    </source>
</reference>
<feature type="chain" id="PRO_5046878373" evidence="1">
    <location>
        <begin position="22"/>
        <end position="159"/>
    </location>
</feature>
<evidence type="ECO:0000313" key="2">
    <source>
        <dbReference type="EMBL" id="RYO80907.1"/>
    </source>
</evidence>
<accession>A0ABY0GZP4</accession>
<organism evidence="2 3">
    <name type="scientific">Monosporascus cannonballus</name>
    <dbReference type="NCBI Taxonomy" id="155416"/>
    <lineage>
        <taxon>Eukaryota</taxon>
        <taxon>Fungi</taxon>
        <taxon>Dikarya</taxon>
        <taxon>Ascomycota</taxon>
        <taxon>Pezizomycotina</taxon>
        <taxon>Sordariomycetes</taxon>
        <taxon>Xylariomycetidae</taxon>
        <taxon>Xylariales</taxon>
        <taxon>Xylariales incertae sedis</taxon>
        <taxon>Monosporascus</taxon>
    </lineage>
</organism>
<protein>
    <submittedName>
        <fullName evidence="2">Uncharacterized protein</fullName>
    </submittedName>
</protein>
<evidence type="ECO:0000256" key="1">
    <source>
        <dbReference type="SAM" id="SignalP"/>
    </source>
</evidence>
<dbReference type="EMBL" id="QJNS01000272">
    <property type="protein sequence ID" value="RYO80907.1"/>
    <property type="molecule type" value="Genomic_DNA"/>
</dbReference>